<comment type="caution">
    <text evidence="13">The sequence shown here is derived from an EMBL/GenBank/DDBJ whole genome shotgun (WGS) entry which is preliminary data.</text>
</comment>
<comment type="function">
    <text evidence="2">Secreted tripeptidyl-peptidase which degrades proteins at acidic pHs and is involved in virulence.</text>
</comment>
<keyword evidence="10" id="KW-0865">Zymogen</keyword>
<evidence type="ECO:0000259" key="12">
    <source>
        <dbReference type="PROSITE" id="PS51695"/>
    </source>
</evidence>
<dbReference type="CDD" id="cd04056">
    <property type="entry name" value="Peptidases_S53"/>
    <property type="match status" value="1"/>
</dbReference>
<feature type="active site" description="Charge relay system" evidence="11">
    <location>
        <position position="445"/>
    </location>
</feature>
<evidence type="ECO:0000256" key="10">
    <source>
        <dbReference type="ARBA" id="ARBA00023145"/>
    </source>
</evidence>
<dbReference type="Proteomes" id="UP000029665">
    <property type="component" value="Unassembled WGS sequence"/>
</dbReference>
<dbReference type="InterPro" id="IPR030400">
    <property type="entry name" value="Sedolisin_dom"/>
</dbReference>
<comment type="subcellular location">
    <subcellularLocation>
        <location evidence="3">Secreted</location>
        <location evidence="3">Extracellular space</location>
    </subcellularLocation>
</comment>
<dbReference type="OMA" id="WGAYDES"/>
<feature type="binding site" evidence="11">
    <location>
        <position position="489"/>
    </location>
    <ligand>
        <name>Ca(2+)</name>
        <dbReference type="ChEBI" id="CHEBI:29108"/>
    </ligand>
</feature>
<keyword evidence="7 11" id="KW-0378">Hydrolase</keyword>
<feature type="binding site" evidence="11">
    <location>
        <position position="488"/>
    </location>
    <ligand>
        <name>Ca(2+)</name>
        <dbReference type="ChEBI" id="CHEBI:29108"/>
    </ligand>
</feature>
<evidence type="ECO:0000256" key="3">
    <source>
        <dbReference type="ARBA" id="ARBA00004239"/>
    </source>
</evidence>
<dbReference type="PROSITE" id="PS51695">
    <property type="entry name" value="SEDOLISIN"/>
    <property type="match status" value="1"/>
</dbReference>
<dbReference type="GO" id="GO:0006508">
    <property type="term" value="P:proteolysis"/>
    <property type="evidence" value="ECO:0007669"/>
    <property type="project" value="UniProtKB-KW"/>
</dbReference>
<dbReference type="InterPro" id="IPR000209">
    <property type="entry name" value="Peptidase_S8/S53_dom"/>
</dbReference>
<keyword evidence="14" id="KW-1185">Reference proteome</keyword>
<dbReference type="PANTHER" id="PTHR14218">
    <property type="entry name" value="PROTEASE S8 TRIPEPTIDYL PEPTIDASE I CLN2"/>
    <property type="match status" value="1"/>
</dbReference>
<dbReference type="GO" id="GO:0005576">
    <property type="term" value="C:extracellular region"/>
    <property type="evidence" value="ECO:0007669"/>
    <property type="project" value="UniProtKB-SubCell"/>
</dbReference>
<dbReference type="HOGENOM" id="CLU_013783_3_0_1"/>
<dbReference type="Pfam" id="PF09286">
    <property type="entry name" value="Pro-kuma_activ"/>
    <property type="match status" value="1"/>
</dbReference>
<dbReference type="SMART" id="SM00944">
    <property type="entry name" value="Pro-kuma_activ"/>
    <property type="match status" value="1"/>
</dbReference>
<gene>
    <name evidence="13" type="ORF">BN946_scf184786.g3</name>
</gene>
<proteinExistence type="predicted"/>
<accession>A0A060SXU8</accession>
<evidence type="ECO:0000256" key="5">
    <source>
        <dbReference type="ARBA" id="ARBA00022670"/>
    </source>
</evidence>
<dbReference type="EC" id="3.4.14.10" evidence="4"/>
<dbReference type="STRING" id="5643.A0A060SXU8"/>
<dbReference type="PANTHER" id="PTHR14218:SF15">
    <property type="entry name" value="TRIPEPTIDYL-PEPTIDASE 1"/>
    <property type="match status" value="1"/>
</dbReference>
<feature type="active site" description="Charge relay system" evidence="11">
    <location>
        <position position="247"/>
    </location>
</feature>
<dbReference type="AlphaFoldDB" id="A0A060SXU8"/>
<evidence type="ECO:0000256" key="8">
    <source>
        <dbReference type="ARBA" id="ARBA00022825"/>
    </source>
</evidence>
<evidence type="ECO:0000313" key="13">
    <source>
        <dbReference type="EMBL" id="CDO77343.1"/>
    </source>
</evidence>
<keyword evidence="5 11" id="KW-0645">Protease</keyword>
<evidence type="ECO:0000256" key="1">
    <source>
        <dbReference type="ARBA" id="ARBA00001910"/>
    </source>
</evidence>
<feature type="binding site" evidence="11">
    <location>
        <position position="515"/>
    </location>
    <ligand>
        <name>Ca(2+)</name>
        <dbReference type="ChEBI" id="CHEBI:29108"/>
    </ligand>
</feature>
<dbReference type="GO" id="GO:0008240">
    <property type="term" value="F:tripeptidyl-peptidase activity"/>
    <property type="evidence" value="ECO:0007669"/>
    <property type="project" value="UniProtKB-EC"/>
</dbReference>
<keyword evidence="9 11" id="KW-0106">Calcium</keyword>
<feature type="domain" description="Peptidase S53" evidence="12">
    <location>
        <begin position="169"/>
        <end position="534"/>
    </location>
</feature>
<dbReference type="EMBL" id="CCBP010000450">
    <property type="protein sequence ID" value="CDO77343.1"/>
    <property type="molecule type" value="Genomic_DNA"/>
</dbReference>
<dbReference type="Gene3D" id="3.40.50.200">
    <property type="entry name" value="Peptidase S8/S53 domain"/>
    <property type="match status" value="1"/>
</dbReference>
<evidence type="ECO:0000256" key="4">
    <source>
        <dbReference type="ARBA" id="ARBA00012462"/>
    </source>
</evidence>
<sequence length="534" mass="57237">MKGPAPAEQSLKLRFALKQNDPDGLIDALYEVSDPDSPKYGKHLSKAEVEQFVAPKPDAVQAVTSWFQQHNISGTPLSPASDWIGFELPVGQANGLFAANFSTFVDVRTGTEVVRTMAYALPAELQEHVDFVHPTISFADHSGGHSSVVAKRGMAVAPSDGNPPACVNGTTPACLQSIYKIPSKPAVHKDNKLGVTGRQGGAANYTWLELPKTFLETLRPDMDPKTNFTVVGIDGGSNDQNQASISEGNLDIQYSLGIATGVPIVYVFVGIQYQDGPEYQGWLDEANYLLSQDNPPQVMTTSWGAYDESDFSQLATERICQAYAQLGARGVSFLVASLDEGVGCSPTNITNFEATFPSNCPYVTSIGGTDHYAPEIAWFASSGGFTNYFPTPKYQQEAVSSWLEKYGSQNAGRYNASGRGFPDISALAVNYPIYEGFWFDEAGTSAASPVIASMIALVNDQLRSAGKPPLGWLNPLLYSQKGMDALTDIVGGNSSIICNEDDVAPRGFDAVPGWDPVTGLGVPRFDKLLALAGL</sequence>
<feature type="binding site" evidence="11">
    <location>
        <position position="513"/>
    </location>
    <ligand>
        <name>Ca(2+)</name>
        <dbReference type="ChEBI" id="CHEBI:29108"/>
    </ligand>
</feature>
<evidence type="ECO:0000256" key="11">
    <source>
        <dbReference type="PROSITE-ProRule" id="PRU01032"/>
    </source>
</evidence>
<evidence type="ECO:0000313" key="14">
    <source>
        <dbReference type="Proteomes" id="UP000029665"/>
    </source>
</evidence>
<dbReference type="Pfam" id="PF00082">
    <property type="entry name" value="Peptidase_S8"/>
    <property type="match status" value="1"/>
</dbReference>
<comment type="catalytic activity">
    <reaction evidence="1">
        <text>Release of an N-terminal tripeptide from a polypeptide.</text>
        <dbReference type="EC" id="3.4.14.10"/>
    </reaction>
</comment>
<dbReference type="MEROPS" id="S53.010"/>
<reference evidence="13" key="1">
    <citation type="submission" date="2014-01" db="EMBL/GenBank/DDBJ databases">
        <title>The genome of the white-rot fungus Pycnoporus cinnabarinus: a basidiomycete model with a versatile arsenal for lignocellulosic biomass breakdown.</title>
        <authorList>
            <person name="Levasseur A."/>
            <person name="Lomascolo A."/>
            <person name="Ruiz-Duenas F.J."/>
            <person name="Uzan E."/>
            <person name="Piumi F."/>
            <person name="Kues U."/>
            <person name="Ram A.F.J."/>
            <person name="Murat C."/>
            <person name="Haon M."/>
            <person name="Benoit I."/>
            <person name="Arfi Y."/>
            <person name="Chevret D."/>
            <person name="Drula E."/>
            <person name="Kwon M.J."/>
            <person name="Gouret P."/>
            <person name="Lesage-Meessen L."/>
            <person name="Lombard V."/>
            <person name="Mariette J."/>
            <person name="Noirot C."/>
            <person name="Park J."/>
            <person name="Patyshakuliyeva A."/>
            <person name="Wieneger R.A.B."/>
            <person name="Wosten H.A.B."/>
            <person name="Martin F."/>
            <person name="Coutinho P.M."/>
            <person name="de Vries R."/>
            <person name="Martinez A.T."/>
            <person name="Klopp C."/>
            <person name="Pontarotti P."/>
            <person name="Henrissat B."/>
            <person name="Record E."/>
        </authorList>
    </citation>
    <scope>NUCLEOTIDE SEQUENCE [LARGE SCALE GENOMIC DNA]</scope>
    <source>
        <strain evidence="13">BRFM137</strain>
    </source>
</reference>
<dbReference type="OrthoDB" id="409122at2759"/>
<name>A0A060SXU8_PYCCI</name>
<dbReference type="GO" id="GO:0004252">
    <property type="term" value="F:serine-type endopeptidase activity"/>
    <property type="evidence" value="ECO:0007669"/>
    <property type="project" value="UniProtKB-UniRule"/>
</dbReference>
<evidence type="ECO:0000256" key="9">
    <source>
        <dbReference type="ARBA" id="ARBA00022837"/>
    </source>
</evidence>
<keyword evidence="8 11" id="KW-0720">Serine protease</keyword>
<dbReference type="GO" id="GO:0046872">
    <property type="term" value="F:metal ion binding"/>
    <property type="evidence" value="ECO:0007669"/>
    <property type="project" value="UniProtKB-UniRule"/>
</dbReference>
<organism evidence="13 14">
    <name type="scientific">Pycnoporus cinnabarinus</name>
    <name type="common">Cinnabar-red polypore</name>
    <name type="synonym">Trametes cinnabarina</name>
    <dbReference type="NCBI Taxonomy" id="5643"/>
    <lineage>
        <taxon>Eukaryota</taxon>
        <taxon>Fungi</taxon>
        <taxon>Dikarya</taxon>
        <taxon>Basidiomycota</taxon>
        <taxon>Agaricomycotina</taxon>
        <taxon>Agaricomycetes</taxon>
        <taxon>Polyporales</taxon>
        <taxon>Polyporaceae</taxon>
        <taxon>Trametes</taxon>
    </lineage>
</organism>
<dbReference type="SUPFAM" id="SSF54897">
    <property type="entry name" value="Protease propeptides/inhibitors"/>
    <property type="match status" value="1"/>
</dbReference>
<dbReference type="InterPro" id="IPR050819">
    <property type="entry name" value="Tripeptidyl-peptidase_I"/>
</dbReference>
<evidence type="ECO:0000256" key="2">
    <source>
        <dbReference type="ARBA" id="ARBA00002451"/>
    </source>
</evidence>
<dbReference type="InterPro" id="IPR015366">
    <property type="entry name" value="S53_propep"/>
</dbReference>
<evidence type="ECO:0000256" key="7">
    <source>
        <dbReference type="ARBA" id="ARBA00022801"/>
    </source>
</evidence>
<feature type="active site" description="Charge relay system" evidence="11">
    <location>
        <position position="251"/>
    </location>
</feature>
<protein>
    <recommendedName>
        <fullName evidence="4">tripeptidyl-peptidase II</fullName>
        <ecNumber evidence="4">3.4.14.10</ecNumber>
    </recommendedName>
</protein>
<comment type="cofactor">
    <cofactor evidence="11">
        <name>Ca(2+)</name>
        <dbReference type="ChEBI" id="CHEBI:29108"/>
    </cofactor>
    <text evidence="11">Binds 1 Ca(2+) ion per subunit.</text>
</comment>
<dbReference type="SUPFAM" id="SSF52743">
    <property type="entry name" value="Subtilisin-like"/>
    <property type="match status" value="1"/>
</dbReference>
<evidence type="ECO:0000256" key="6">
    <source>
        <dbReference type="ARBA" id="ARBA00022723"/>
    </source>
</evidence>
<dbReference type="InterPro" id="IPR036852">
    <property type="entry name" value="Peptidase_S8/S53_dom_sf"/>
</dbReference>
<dbReference type="CDD" id="cd11377">
    <property type="entry name" value="Pro-peptidase_S53"/>
    <property type="match status" value="1"/>
</dbReference>
<keyword evidence="6 11" id="KW-0479">Metal-binding</keyword>